<keyword evidence="7 10" id="KW-0029">Amino-acid transport</keyword>
<feature type="transmembrane region" description="Helical" evidence="10">
    <location>
        <begin position="97"/>
        <end position="120"/>
    </location>
</feature>
<comment type="function">
    <text evidence="10">Involved in transporting aromatic amino acids across the cytoplasmic membrane.</text>
</comment>
<feature type="transmembrane region" description="Helical" evidence="10">
    <location>
        <begin position="15"/>
        <end position="36"/>
    </location>
</feature>
<evidence type="ECO:0000256" key="4">
    <source>
        <dbReference type="ARBA" id="ARBA00022475"/>
    </source>
</evidence>
<dbReference type="PRINTS" id="PR00166">
    <property type="entry name" value="AROAAPRMEASE"/>
</dbReference>
<dbReference type="eggNOG" id="COG0814">
    <property type="taxonomic scope" value="Bacteria"/>
</dbReference>
<feature type="transmembrane region" description="Helical" evidence="10">
    <location>
        <begin position="346"/>
        <end position="371"/>
    </location>
</feature>
<evidence type="ECO:0000313" key="11">
    <source>
        <dbReference type="EMBL" id="KEI70873.1"/>
    </source>
</evidence>
<comment type="caution">
    <text evidence="11">The sequence shown here is derived from an EMBL/GenBank/DDBJ whole genome shotgun (WGS) entry which is preliminary data.</text>
</comment>
<evidence type="ECO:0000256" key="8">
    <source>
        <dbReference type="ARBA" id="ARBA00022989"/>
    </source>
</evidence>
<dbReference type="STRING" id="305900.GV64_09045"/>
<accession>A0A081K9P7</accession>
<keyword evidence="12" id="KW-1185">Reference proteome</keyword>
<dbReference type="GO" id="GO:0003333">
    <property type="term" value="P:amino acid transmembrane transport"/>
    <property type="evidence" value="ECO:0007669"/>
    <property type="project" value="InterPro"/>
</dbReference>
<dbReference type="GO" id="GO:0015173">
    <property type="term" value="F:aromatic amino acid transmembrane transporter activity"/>
    <property type="evidence" value="ECO:0007669"/>
    <property type="project" value="UniProtKB-UniRule"/>
</dbReference>
<feature type="transmembrane region" description="Helical" evidence="10">
    <location>
        <begin position="229"/>
        <end position="245"/>
    </location>
</feature>
<feature type="transmembrane region" description="Helical" evidence="10">
    <location>
        <begin position="42"/>
        <end position="65"/>
    </location>
</feature>
<dbReference type="EMBL" id="JOJP01000001">
    <property type="protein sequence ID" value="KEI70873.1"/>
    <property type="molecule type" value="Genomic_DNA"/>
</dbReference>
<gene>
    <name evidence="11" type="ORF">GV64_09045</name>
</gene>
<comment type="caution">
    <text evidence="10">Lacks conserved residue(s) required for the propagation of feature annotation.</text>
</comment>
<protein>
    <recommendedName>
        <fullName evidence="10">Aromatic amino acid permease</fullName>
    </recommendedName>
</protein>
<evidence type="ECO:0000256" key="6">
    <source>
        <dbReference type="ARBA" id="ARBA00022692"/>
    </source>
</evidence>
<evidence type="ECO:0000313" key="12">
    <source>
        <dbReference type="Proteomes" id="UP000027997"/>
    </source>
</evidence>
<evidence type="ECO:0000256" key="10">
    <source>
        <dbReference type="RuleBase" id="RU367149"/>
    </source>
</evidence>
<dbReference type="Gene3D" id="1.20.1740.10">
    <property type="entry name" value="Amino acid/polyamine transporter I"/>
    <property type="match status" value="1"/>
</dbReference>
<name>A0A081K9P7_9GAMM</name>
<keyword evidence="8 10" id="KW-1133">Transmembrane helix</keyword>
<evidence type="ECO:0000256" key="7">
    <source>
        <dbReference type="ARBA" id="ARBA00022970"/>
    </source>
</evidence>
<dbReference type="InterPro" id="IPR013061">
    <property type="entry name" value="Trp/try_permease_CS"/>
</dbReference>
<sequence length="415" mass="43680">MTESSADSAGKQGSVLGGTVIVAGTAIGAGMFSLPVATSGLWFGYSMLLMVFTWYCMYSAALYLLEANLRFPLGASFDSIAEGTIGSIGRVVNGASVAFLCYILTYAYISGGSSIITYSLEAFDGVSLSPPMASFVFALVLSAIVVTGTRAVDRVSTVLIGGMVITFLWSISGLLSNASSDYLMPGLSFTEVFPFSFGALGFLTVSFGMQTAVPSITRYLNKDGQKVRFALLVGSLLALAFYALWQFSFFGNLPREAFPAIIAAGGNIGDMLGALSESGLNMNLSSVLQWFANMAVASSFLGVALCLFDYIADLFGFDNSFSGRLKTAAITFIPPTLLGVFLPNGFITAIGFAGLVLVIFCILSPVVMAWIGRQRGEEGYQVPGGILRMALIFLFGIAAMVLAGLDLVGVLPKFG</sequence>
<dbReference type="PROSITE" id="PS00594">
    <property type="entry name" value="AROMATIC_AA_PERMEASE_1"/>
    <property type="match status" value="1"/>
</dbReference>
<dbReference type="Pfam" id="PF03222">
    <property type="entry name" value="Trp_Tyr_perm"/>
    <property type="match status" value="1"/>
</dbReference>
<dbReference type="PANTHER" id="PTHR46997:SF1">
    <property type="entry name" value="LOW AFFINITY TRYPTOPHAN PERMEASE-RELATED"/>
    <property type="match status" value="1"/>
</dbReference>
<keyword evidence="3 10" id="KW-0813">Transport</keyword>
<proteinExistence type="inferred from homology"/>
<dbReference type="GO" id="GO:0005886">
    <property type="term" value="C:plasma membrane"/>
    <property type="evidence" value="ECO:0007669"/>
    <property type="project" value="UniProtKB-SubCell"/>
</dbReference>
<evidence type="ECO:0000256" key="2">
    <source>
        <dbReference type="ARBA" id="ARBA00005452"/>
    </source>
</evidence>
<feature type="transmembrane region" description="Helical" evidence="10">
    <location>
        <begin position="287"/>
        <end position="312"/>
    </location>
</feature>
<feature type="transmembrane region" description="Helical" evidence="10">
    <location>
        <begin position="155"/>
        <end position="175"/>
    </location>
</feature>
<dbReference type="NCBIfam" id="TIGR00837">
    <property type="entry name" value="araaP"/>
    <property type="match status" value="1"/>
</dbReference>
<comment type="similarity">
    <text evidence="2 10">Belongs to the amino acid/polyamine transporter 2 family. Mtr/TnaB/TyrP permease subfamily.</text>
</comment>
<feature type="transmembrane region" description="Helical" evidence="10">
    <location>
        <begin position="391"/>
        <end position="411"/>
    </location>
</feature>
<keyword evidence="9 10" id="KW-0472">Membrane</keyword>
<evidence type="ECO:0000256" key="1">
    <source>
        <dbReference type="ARBA" id="ARBA00004429"/>
    </source>
</evidence>
<dbReference type="AlphaFoldDB" id="A0A081K9P7"/>
<evidence type="ECO:0000256" key="3">
    <source>
        <dbReference type="ARBA" id="ARBA00022448"/>
    </source>
</evidence>
<comment type="subcellular location">
    <subcellularLocation>
        <location evidence="1 10">Cell inner membrane</location>
        <topology evidence="1 10">Multi-pass membrane protein</topology>
    </subcellularLocation>
</comment>
<feature type="transmembrane region" description="Helical" evidence="10">
    <location>
        <begin position="132"/>
        <end position="148"/>
    </location>
</feature>
<evidence type="ECO:0000256" key="9">
    <source>
        <dbReference type="ARBA" id="ARBA00023136"/>
    </source>
</evidence>
<reference evidence="11 12" key="1">
    <citation type="submission" date="2014-06" db="EMBL/GenBank/DDBJ databases">
        <title>Whole Genome Sequences of Three Symbiotic Endozoicomonas Bacteria.</title>
        <authorList>
            <person name="Neave M.J."/>
            <person name="Apprill A."/>
            <person name="Voolstra C.R."/>
        </authorList>
    </citation>
    <scope>NUCLEOTIDE SEQUENCE [LARGE SCALE GENOMIC DNA]</scope>
    <source>
        <strain evidence="11 12">DSM 22380</strain>
    </source>
</reference>
<dbReference type="InterPro" id="IPR018227">
    <property type="entry name" value="Amino_acid_transport_2"/>
</dbReference>
<feature type="transmembrane region" description="Helical" evidence="10">
    <location>
        <begin position="195"/>
        <end position="217"/>
    </location>
</feature>
<dbReference type="Proteomes" id="UP000027997">
    <property type="component" value="Unassembled WGS sequence"/>
</dbReference>
<evidence type="ECO:0000256" key="5">
    <source>
        <dbReference type="ARBA" id="ARBA00022519"/>
    </source>
</evidence>
<keyword evidence="4 10" id="KW-1003">Cell membrane</keyword>
<keyword evidence="5 10" id="KW-0997">Cell inner membrane</keyword>
<dbReference type="InterPro" id="IPR013059">
    <property type="entry name" value="Trp_tyr_transpt"/>
</dbReference>
<dbReference type="PANTHER" id="PTHR46997">
    <property type="entry name" value="LOW AFFINITY TRYPTOPHAN PERMEASE-RELATED"/>
    <property type="match status" value="1"/>
</dbReference>
<organism evidence="11 12">
    <name type="scientific">Endozoicomonas elysicola</name>
    <dbReference type="NCBI Taxonomy" id="305900"/>
    <lineage>
        <taxon>Bacteria</taxon>
        <taxon>Pseudomonadati</taxon>
        <taxon>Pseudomonadota</taxon>
        <taxon>Gammaproteobacteria</taxon>
        <taxon>Oceanospirillales</taxon>
        <taxon>Endozoicomonadaceae</taxon>
        <taxon>Endozoicomonas</taxon>
    </lineage>
</organism>
<keyword evidence="6 10" id="KW-0812">Transmembrane</keyword>